<organism evidence="1">
    <name type="scientific">marine metagenome</name>
    <dbReference type="NCBI Taxonomy" id="408172"/>
    <lineage>
        <taxon>unclassified sequences</taxon>
        <taxon>metagenomes</taxon>
        <taxon>ecological metagenomes</taxon>
    </lineage>
</organism>
<reference evidence="1" key="1">
    <citation type="submission" date="2018-05" db="EMBL/GenBank/DDBJ databases">
        <authorList>
            <person name="Lanie J.A."/>
            <person name="Ng W.-L."/>
            <person name="Kazmierczak K.M."/>
            <person name="Andrzejewski T.M."/>
            <person name="Davidsen T.M."/>
            <person name="Wayne K.J."/>
            <person name="Tettelin H."/>
            <person name="Glass J.I."/>
            <person name="Rusch D."/>
            <person name="Podicherti R."/>
            <person name="Tsui H.-C.T."/>
            <person name="Winkler M.E."/>
        </authorList>
    </citation>
    <scope>NUCLEOTIDE SEQUENCE</scope>
</reference>
<dbReference type="AlphaFoldDB" id="A0A382RVD3"/>
<dbReference type="PROSITE" id="PS51257">
    <property type="entry name" value="PROKAR_LIPOPROTEIN"/>
    <property type="match status" value="1"/>
</dbReference>
<evidence type="ECO:0000313" key="1">
    <source>
        <dbReference type="EMBL" id="SVD01252.1"/>
    </source>
</evidence>
<name>A0A382RVD3_9ZZZZ</name>
<gene>
    <name evidence="1" type="ORF">METZ01_LOCUS354106</name>
</gene>
<proteinExistence type="predicted"/>
<sequence length="121" mass="13620">MNKKNCVTKSVLVMLVIAVVFAGTTGCAKSAYYIKQIDDFVDKGYPKAERISGKLVSDIKHEVVDGTAIIEDRAKHSSDRWWVDVECDYWASCFMRCDGPKQQCRKLAEDSNFTVNSISPF</sequence>
<dbReference type="EMBL" id="UINC01124241">
    <property type="protein sequence ID" value="SVD01252.1"/>
    <property type="molecule type" value="Genomic_DNA"/>
</dbReference>
<accession>A0A382RVD3</accession>
<protein>
    <recommendedName>
        <fullName evidence="2">Lipoprotein</fullName>
    </recommendedName>
</protein>
<evidence type="ECO:0008006" key="2">
    <source>
        <dbReference type="Google" id="ProtNLM"/>
    </source>
</evidence>